<accession>A0AA52EF90</accession>
<dbReference type="EMBL" id="CP123872">
    <property type="protein sequence ID" value="WND02013.1"/>
    <property type="molecule type" value="Genomic_DNA"/>
</dbReference>
<dbReference type="AlphaFoldDB" id="A0AA52EF90"/>
<dbReference type="RefSeq" id="WP_310797848.1">
    <property type="nucleotide sequence ID" value="NZ_CP123872.1"/>
</dbReference>
<evidence type="ECO:0000313" key="2">
    <source>
        <dbReference type="Proteomes" id="UP001268683"/>
    </source>
</evidence>
<proteinExistence type="predicted"/>
<reference evidence="1" key="1">
    <citation type="submission" date="2023-04" db="EMBL/GenBank/DDBJ databases">
        <title>Complete genome sequence of Temperatibacter marinus.</title>
        <authorList>
            <person name="Rong J.-C."/>
            <person name="Yi M.-L."/>
            <person name="Zhao Q."/>
        </authorList>
    </citation>
    <scope>NUCLEOTIDE SEQUENCE</scope>
    <source>
        <strain evidence="1">NBRC 110045</strain>
    </source>
</reference>
<organism evidence="1 2">
    <name type="scientific">Temperatibacter marinus</name>
    <dbReference type="NCBI Taxonomy" id="1456591"/>
    <lineage>
        <taxon>Bacteria</taxon>
        <taxon>Pseudomonadati</taxon>
        <taxon>Pseudomonadota</taxon>
        <taxon>Alphaproteobacteria</taxon>
        <taxon>Kordiimonadales</taxon>
        <taxon>Temperatibacteraceae</taxon>
        <taxon>Temperatibacter</taxon>
    </lineage>
</organism>
<protein>
    <submittedName>
        <fullName evidence="1">Uncharacterized protein</fullName>
    </submittedName>
</protein>
<keyword evidence="2" id="KW-1185">Reference proteome</keyword>
<dbReference type="KEGG" id="tmk:QGN29_10690"/>
<evidence type="ECO:0000313" key="1">
    <source>
        <dbReference type="EMBL" id="WND02013.1"/>
    </source>
</evidence>
<name>A0AA52EF90_9PROT</name>
<sequence>MEFIGFIFGIFGLIAFVRQEKLIKTLKEKGVLDEAYNDEE</sequence>
<dbReference type="Proteomes" id="UP001268683">
    <property type="component" value="Chromosome"/>
</dbReference>
<gene>
    <name evidence="1" type="ORF">QGN29_10690</name>
</gene>